<dbReference type="PROSITE" id="PS51918">
    <property type="entry name" value="RADICAL_SAM"/>
    <property type="match status" value="1"/>
</dbReference>
<dbReference type="PANTHER" id="PTHR43432">
    <property type="entry name" value="SLR0285 PROTEIN"/>
    <property type="match status" value="1"/>
</dbReference>
<dbReference type="EMBL" id="NPEF02000021">
    <property type="protein sequence ID" value="MDV6237248.1"/>
    <property type="molecule type" value="Genomic_DNA"/>
</dbReference>
<feature type="domain" description="Radical SAM core" evidence="5">
    <location>
        <begin position="56"/>
        <end position="293"/>
    </location>
</feature>
<comment type="caution">
    <text evidence="7">The sequence shown here is derived from an EMBL/GenBank/DDBJ whole genome shotgun (WGS) entry which is preliminary data.</text>
</comment>
<dbReference type="SFLD" id="SFLDG01084">
    <property type="entry name" value="Uncharacterised_Radical_SAM_Su"/>
    <property type="match status" value="1"/>
</dbReference>
<dbReference type="Pfam" id="PF04055">
    <property type="entry name" value="Radical_SAM"/>
    <property type="match status" value="1"/>
</dbReference>
<reference evidence="7" key="1">
    <citation type="submission" date="2017-07" db="EMBL/GenBank/DDBJ databases">
        <title>Leptospira spp. isolated from tropical soils.</title>
        <authorList>
            <person name="Thibeaux R."/>
            <person name="Iraola G."/>
            <person name="Ferres I."/>
            <person name="Bierque E."/>
            <person name="Girault D."/>
            <person name="Soupe-Gilbert M.-E."/>
            <person name="Picardeau M."/>
            <person name="Goarant C."/>
        </authorList>
    </citation>
    <scope>NUCLEOTIDE SEQUENCE [LARGE SCALE GENOMIC DNA]</scope>
    <source>
        <strain evidence="7">ATI7-C-A5</strain>
    </source>
</reference>
<dbReference type="GO" id="GO:0051536">
    <property type="term" value="F:iron-sulfur cluster binding"/>
    <property type="evidence" value="ECO:0007669"/>
    <property type="project" value="UniProtKB-KW"/>
</dbReference>
<dbReference type="SUPFAM" id="SSF102114">
    <property type="entry name" value="Radical SAM enzymes"/>
    <property type="match status" value="1"/>
</dbReference>
<sequence>MFEKRKSNRGTEVKIPGRFESTIRERDPFDDEEQLSPRTIFMDERAKSIVSENDCPDLGFTRSINPYRGCEHGCIYCYARPNHAYVDLSPGIDFETKIFVKKNAPALLRKYLAKQKGEVHTIQLAGVTDIYQPAERKFEITRELLQVFLEFKQPVAMITKASLVTRDLDLLESLAFHNLAKVYISVTTLDHELWKRMEPRTANPDKRLETIRKLASAGVPTGVMAAPIIPGLNDNELETILRSAQSSGARSAGMIFLRLPHEVAPLFLDWLEKNYPLKKDKIEGLIRQARGGKLYDSDYATRMFGTGPYAEMLWKRFRIARDRLGLNDSMRLNKTLFRIPDIYKLRLTKGENLFPGIEENS</sequence>
<protein>
    <submittedName>
        <fullName evidence="6 7">Radical SAM protein</fullName>
    </submittedName>
</protein>
<evidence type="ECO:0000256" key="4">
    <source>
        <dbReference type="SAM" id="MobiDB-lite"/>
    </source>
</evidence>
<dbReference type="AlphaFoldDB" id="A0A2N0BNY8"/>
<dbReference type="InterPro" id="IPR007197">
    <property type="entry name" value="rSAM"/>
</dbReference>
<dbReference type="Proteomes" id="UP000232122">
    <property type="component" value="Unassembled WGS sequence"/>
</dbReference>
<dbReference type="InterPro" id="IPR040086">
    <property type="entry name" value="MJ0683-like"/>
</dbReference>
<evidence type="ECO:0000313" key="7">
    <source>
        <dbReference type="EMBL" id="PJZ94332.1"/>
    </source>
</evidence>
<keyword evidence="2" id="KW-0408">Iron</keyword>
<keyword evidence="8" id="KW-1185">Reference proteome</keyword>
<dbReference type="InterPro" id="IPR058240">
    <property type="entry name" value="rSAM_sf"/>
</dbReference>
<name>A0A2N0BNY8_9LEPT</name>
<evidence type="ECO:0000256" key="3">
    <source>
        <dbReference type="ARBA" id="ARBA00023014"/>
    </source>
</evidence>
<gene>
    <name evidence="6" type="ORF">CH379_016570</name>
    <name evidence="7" type="ORF">CH379_03250</name>
</gene>
<dbReference type="SMART" id="SM00729">
    <property type="entry name" value="Elp3"/>
    <property type="match status" value="1"/>
</dbReference>
<evidence type="ECO:0000313" key="8">
    <source>
        <dbReference type="Proteomes" id="UP000232122"/>
    </source>
</evidence>
<dbReference type="InterPro" id="IPR006638">
    <property type="entry name" value="Elp3/MiaA/NifB-like_rSAM"/>
</dbReference>
<evidence type="ECO:0000313" key="6">
    <source>
        <dbReference type="EMBL" id="MDV6237248.1"/>
    </source>
</evidence>
<organism evidence="7">
    <name type="scientific">Leptospira ellisii</name>
    <dbReference type="NCBI Taxonomy" id="2023197"/>
    <lineage>
        <taxon>Bacteria</taxon>
        <taxon>Pseudomonadati</taxon>
        <taxon>Spirochaetota</taxon>
        <taxon>Spirochaetia</taxon>
        <taxon>Leptospirales</taxon>
        <taxon>Leptospiraceae</taxon>
        <taxon>Leptospira</taxon>
    </lineage>
</organism>
<dbReference type="GO" id="GO:0046872">
    <property type="term" value="F:metal ion binding"/>
    <property type="evidence" value="ECO:0007669"/>
    <property type="project" value="UniProtKB-KW"/>
</dbReference>
<dbReference type="NCBIfam" id="NF033668">
    <property type="entry name" value="rSAM_PA0069"/>
    <property type="match status" value="1"/>
</dbReference>
<dbReference type="EMBL" id="NPEF01000019">
    <property type="protein sequence ID" value="PJZ94332.1"/>
    <property type="molecule type" value="Genomic_DNA"/>
</dbReference>
<feature type="compositionally biased region" description="Basic and acidic residues" evidence="4">
    <location>
        <begin position="1"/>
        <end position="27"/>
    </location>
</feature>
<keyword evidence="3" id="KW-0411">Iron-sulfur</keyword>
<accession>A0A2N0BNY8</accession>
<dbReference type="GO" id="GO:0003824">
    <property type="term" value="F:catalytic activity"/>
    <property type="evidence" value="ECO:0007669"/>
    <property type="project" value="InterPro"/>
</dbReference>
<evidence type="ECO:0000259" key="5">
    <source>
        <dbReference type="PROSITE" id="PS51918"/>
    </source>
</evidence>
<dbReference type="PANTHER" id="PTHR43432:SF3">
    <property type="entry name" value="SLR0285 PROTEIN"/>
    <property type="match status" value="1"/>
</dbReference>
<dbReference type="Gene3D" id="3.80.30.30">
    <property type="match status" value="1"/>
</dbReference>
<reference evidence="6" key="3">
    <citation type="submission" date="2023-10" db="EMBL/GenBank/DDBJ databases">
        <authorList>
            <person name="Picardeau M."/>
            <person name="Thibeaux R."/>
        </authorList>
    </citation>
    <scope>NUCLEOTIDE SEQUENCE</scope>
    <source>
        <strain evidence="6">ATI7-C-A5</strain>
    </source>
</reference>
<evidence type="ECO:0000256" key="2">
    <source>
        <dbReference type="ARBA" id="ARBA00023004"/>
    </source>
</evidence>
<proteinExistence type="predicted"/>
<dbReference type="RefSeq" id="WP_100745894.1">
    <property type="nucleotide sequence ID" value="NZ_NPEF02000021.1"/>
</dbReference>
<dbReference type="OrthoDB" id="9785699at2"/>
<reference evidence="6 8" key="2">
    <citation type="journal article" date="2018" name="Microb. Genom.">
        <title>Deciphering the unexplored Leptospira diversity from soils uncovers genomic evolution to virulence.</title>
        <authorList>
            <person name="Thibeaux R."/>
            <person name="Iraola G."/>
            <person name="Ferres I."/>
            <person name="Bierque E."/>
            <person name="Girault D."/>
            <person name="Soupe-Gilbert M.E."/>
            <person name="Picardeau M."/>
            <person name="Goarant C."/>
        </authorList>
    </citation>
    <scope>NUCLEOTIDE SEQUENCE [LARGE SCALE GENOMIC DNA]</scope>
    <source>
        <strain evidence="6 8">ATI7-C-A5</strain>
    </source>
</reference>
<dbReference type="CDD" id="cd01335">
    <property type="entry name" value="Radical_SAM"/>
    <property type="match status" value="1"/>
</dbReference>
<keyword evidence="1" id="KW-0479">Metal-binding</keyword>
<evidence type="ECO:0000256" key="1">
    <source>
        <dbReference type="ARBA" id="ARBA00022723"/>
    </source>
</evidence>
<feature type="region of interest" description="Disordered" evidence="4">
    <location>
        <begin position="1"/>
        <end position="30"/>
    </location>
</feature>
<accession>A0A2N0BCM9</accession>
<dbReference type="SFLD" id="SFLDS00029">
    <property type="entry name" value="Radical_SAM"/>
    <property type="match status" value="1"/>
</dbReference>